<organism evidence="3">
    <name type="scientific">Grosmannia clavigera (strain kw1407 / UAMH 11150)</name>
    <name type="common">Blue stain fungus</name>
    <name type="synonym">Graphiocladiella clavigera</name>
    <dbReference type="NCBI Taxonomy" id="655863"/>
    <lineage>
        <taxon>Eukaryota</taxon>
        <taxon>Fungi</taxon>
        <taxon>Dikarya</taxon>
        <taxon>Ascomycota</taxon>
        <taxon>Pezizomycotina</taxon>
        <taxon>Sordariomycetes</taxon>
        <taxon>Sordariomycetidae</taxon>
        <taxon>Ophiostomatales</taxon>
        <taxon>Ophiostomataceae</taxon>
        <taxon>Leptographium</taxon>
    </lineage>
</organism>
<dbReference type="SUPFAM" id="SSF56300">
    <property type="entry name" value="Metallo-dependent phosphatases"/>
    <property type="match status" value="1"/>
</dbReference>
<dbReference type="Gene3D" id="3.60.21.10">
    <property type="match status" value="1"/>
</dbReference>
<dbReference type="PANTHER" id="PTHR12905">
    <property type="entry name" value="METALLOPHOSPHOESTERASE"/>
    <property type="match status" value="1"/>
</dbReference>
<dbReference type="RefSeq" id="XP_014173755.1">
    <property type="nucleotide sequence ID" value="XM_014318280.1"/>
</dbReference>
<dbReference type="PANTHER" id="PTHR12905:SF18">
    <property type="entry name" value="ESTER HYDROLASE, PUTATIVE (AFU_ORTHOLOGUE AFUA_4G03130)-RELATED"/>
    <property type="match status" value="1"/>
</dbReference>
<name>F0XFJ9_GROCL</name>
<accession>F0XFJ9</accession>
<evidence type="ECO:0000313" key="3">
    <source>
        <dbReference type="Proteomes" id="UP000007796"/>
    </source>
</evidence>
<dbReference type="AlphaFoldDB" id="F0XFJ9"/>
<dbReference type="InterPro" id="IPR004843">
    <property type="entry name" value="Calcineurin-like_PHP"/>
</dbReference>
<dbReference type="Proteomes" id="UP000007796">
    <property type="component" value="Unassembled WGS sequence"/>
</dbReference>
<evidence type="ECO:0000313" key="2">
    <source>
        <dbReference type="EMBL" id="EFX04273.1"/>
    </source>
</evidence>
<dbReference type="HOGENOM" id="CLU_041441_3_0_1"/>
<dbReference type="Pfam" id="PF00149">
    <property type="entry name" value="Metallophos"/>
    <property type="match status" value="1"/>
</dbReference>
<dbReference type="EMBL" id="GL629765">
    <property type="protein sequence ID" value="EFX04273.1"/>
    <property type="molecule type" value="Genomic_DNA"/>
</dbReference>
<protein>
    <submittedName>
        <fullName evidence="2">Phosphoric ester hydrolase</fullName>
    </submittedName>
</protein>
<dbReference type="GO" id="GO:0016787">
    <property type="term" value="F:hydrolase activity"/>
    <property type="evidence" value="ECO:0007669"/>
    <property type="project" value="UniProtKB-KW"/>
</dbReference>
<reference evidence="2 3" key="1">
    <citation type="journal article" date="2011" name="Proc. Natl. Acad. Sci. U.S.A.">
        <title>Genome and transcriptome analyses of the mountain pine beetle-fungal symbiont Grosmannia clavigera, a lodgepole pine pathogen.</title>
        <authorList>
            <person name="DiGuistini S."/>
            <person name="Wang Y."/>
            <person name="Liao N.Y."/>
            <person name="Taylor G."/>
            <person name="Tanguay P."/>
            <person name="Feau N."/>
            <person name="Henrissat B."/>
            <person name="Chan S.K."/>
            <person name="Hesse-Orce U."/>
            <person name="Alamouti S.M."/>
            <person name="Tsui C.K.M."/>
            <person name="Docking R.T."/>
            <person name="Levasseur A."/>
            <person name="Haridas S."/>
            <person name="Robertson G."/>
            <person name="Birol I."/>
            <person name="Holt R.A."/>
            <person name="Marra M.A."/>
            <person name="Hamelin R.C."/>
            <person name="Hirst M."/>
            <person name="Jones S.J.M."/>
            <person name="Bohlmann J."/>
            <person name="Breuil C."/>
        </authorList>
    </citation>
    <scope>NUCLEOTIDE SEQUENCE [LARGE SCALE GENOMIC DNA]</scope>
    <source>
        <strain evidence="3">kw1407 / UAMH 11150</strain>
    </source>
</reference>
<dbReference type="InterPro" id="IPR051693">
    <property type="entry name" value="UPF0046_metallophosphoest"/>
</dbReference>
<dbReference type="GeneID" id="25974054"/>
<sequence length="331" mass="36229">MSSLLVRLGLSRAGPWEPPSVLDRLLASPVRAVAYFLWRAMTAMQSWMRTRTRTRKTETNSSSTSAPLRVVCIADTHDLFPAHVPPGDLLIHAGDLTNSGSPADLQLMLDWLTAQPHRHKVVVAGNHDAWMDPVARVAAGLTSPLPPDPVFATNVHYLQHRSVVLDFAAGRRLTVFGAPDIPVCGPASFAFQYDPDTPPWKDAIPADIDILVTHAPPRHHCDLELGCPGLLRELWRVRPALHVFGHVHWGAGREVLHWDASQQAYESLMGEASPSSWLACLRLLLSGVLSSAAALAWPSMTIDCPTTVLINAAQMYGDTGRLRNDVQVIDL</sequence>
<keyword evidence="2" id="KW-0378">Hydrolase</keyword>
<dbReference type="eggNOG" id="KOG3947">
    <property type="taxonomic scope" value="Eukaryota"/>
</dbReference>
<dbReference type="InterPro" id="IPR029052">
    <property type="entry name" value="Metallo-depent_PP-like"/>
</dbReference>
<keyword evidence="3" id="KW-1185">Reference proteome</keyword>
<dbReference type="OrthoDB" id="630188at2759"/>
<dbReference type="InParanoid" id="F0XFJ9"/>
<gene>
    <name evidence="2" type="ORF">CMQ_1201</name>
</gene>
<evidence type="ECO:0000259" key="1">
    <source>
        <dbReference type="Pfam" id="PF00149"/>
    </source>
</evidence>
<dbReference type="CDD" id="cd07379">
    <property type="entry name" value="MPP_239FB"/>
    <property type="match status" value="1"/>
</dbReference>
<feature type="domain" description="Calcineurin-like phosphoesterase" evidence="1">
    <location>
        <begin position="69"/>
        <end position="249"/>
    </location>
</feature>
<proteinExistence type="predicted"/>